<proteinExistence type="predicted"/>
<evidence type="ECO:0000313" key="2">
    <source>
        <dbReference type="Proteomes" id="UP001638806"/>
    </source>
</evidence>
<accession>A0ACC4E0L0</accession>
<dbReference type="Proteomes" id="UP001638806">
    <property type="component" value="Unassembled WGS sequence"/>
</dbReference>
<sequence>MCNHSRFRNSAAATRVEDTCAKYLASFEKPRQRHSRYMQEPPAPRKAETDTTQPHSLGRLCPRQSRKWLGTLQDQQGALYFIPCIRQAIWQVWVAGKHVKMLLGDKRRQSRWGIAAAPPLSSSPLAT</sequence>
<organism evidence="1 2">
    <name type="scientific">Purpureocillium lilacinum</name>
    <name type="common">Paecilomyces lilacinus</name>
    <dbReference type="NCBI Taxonomy" id="33203"/>
    <lineage>
        <taxon>Eukaryota</taxon>
        <taxon>Fungi</taxon>
        <taxon>Dikarya</taxon>
        <taxon>Ascomycota</taxon>
        <taxon>Pezizomycotina</taxon>
        <taxon>Sordariomycetes</taxon>
        <taxon>Hypocreomycetidae</taxon>
        <taxon>Hypocreales</taxon>
        <taxon>Ophiocordycipitaceae</taxon>
        <taxon>Purpureocillium</taxon>
    </lineage>
</organism>
<evidence type="ECO:0000313" key="1">
    <source>
        <dbReference type="EMBL" id="KAL3961196.1"/>
    </source>
</evidence>
<reference evidence="1" key="1">
    <citation type="submission" date="2024-12" db="EMBL/GenBank/DDBJ databases">
        <title>Comparative genomics and development of molecular markers within Purpureocillium lilacinum and among Purpureocillium species.</title>
        <authorList>
            <person name="Yeh Z.-Y."/>
            <person name="Ni N.-T."/>
            <person name="Lo P.-H."/>
            <person name="Mushyakhwo K."/>
            <person name="Lin C.-F."/>
            <person name="Nai Y.-S."/>
        </authorList>
    </citation>
    <scope>NUCLEOTIDE SEQUENCE</scope>
    <source>
        <strain evidence="1">NCHU-NPUST-175</strain>
    </source>
</reference>
<gene>
    <name evidence="1" type="ORF">ACCO45_002719</name>
</gene>
<dbReference type="EMBL" id="JBGNUJ010000003">
    <property type="protein sequence ID" value="KAL3961196.1"/>
    <property type="molecule type" value="Genomic_DNA"/>
</dbReference>
<name>A0ACC4E0L0_PURLI</name>
<keyword evidence="2" id="KW-1185">Reference proteome</keyword>
<protein>
    <submittedName>
        <fullName evidence="1">Uncharacterized protein</fullName>
    </submittedName>
</protein>
<comment type="caution">
    <text evidence="1">The sequence shown here is derived from an EMBL/GenBank/DDBJ whole genome shotgun (WGS) entry which is preliminary data.</text>
</comment>